<proteinExistence type="predicted"/>
<evidence type="ECO:0000313" key="2">
    <source>
        <dbReference type="EMBL" id="TRY79343.1"/>
    </source>
</evidence>
<reference evidence="2 3" key="1">
    <citation type="journal article" date="2018" name="Nat. Ecol. Evol.">
        <title>Genomic signatures of mitonuclear coevolution across populations of Tigriopus californicus.</title>
        <authorList>
            <person name="Barreto F.S."/>
            <person name="Watson E.T."/>
            <person name="Lima T.G."/>
            <person name="Willett C.S."/>
            <person name="Edmands S."/>
            <person name="Li W."/>
            <person name="Burton R.S."/>
        </authorList>
    </citation>
    <scope>NUCLEOTIDE SEQUENCE [LARGE SCALE GENOMIC DNA]</scope>
    <source>
        <strain evidence="2 3">San Diego</strain>
    </source>
</reference>
<organism evidence="2 3">
    <name type="scientific">Tigriopus californicus</name>
    <name type="common">Marine copepod</name>
    <dbReference type="NCBI Taxonomy" id="6832"/>
    <lineage>
        <taxon>Eukaryota</taxon>
        <taxon>Metazoa</taxon>
        <taxon>Ecdysozoa</taxon>
        <taxon>Arthropoda</taxon>
        <taxon>Crustacea</taxon>
        <taxon>Multicrustacea</taxon>
        <taxon>Hexanauplia</taxon>
        <taxon>Copepoda</taxon>
        <taxon>Harpacticoida</taxon>
        <taxon>Harpacticidae</taxon>
        <taxon>Tigriopus</taxon>
    </lineage>
</organism>
<keyword evidence="3" id="KW-1185">Reference proteome</keyword>
<dbReference type="Proteomes" id="UP000318571">
    <property type="component" value="Chromosome 6"/>
</dbReference>
<feature type="chain" id="PRO_5022094855" evidence="1">
    <location>
        <begin position="23"/>
        <end position="156"/>
    </location>
</feature>
<keyword evidence="1" id="KW-0732">Signal</keyword>
<protein>
    <submittedName>
        <fullName evidence="2">Uncharacterized protein</fullName>
    </submittedName>
</protein>
<gene>
    <name evidence="2" type="ORF">TCAL_05118</name>
</gene>
<sequence length="156" mass="17119">MTLEKLNATILCLLLLSSLGSSLDTIKEIWIQTADCNSCGMTALGHIAAKVCGQNDCCFTDKLPGNYNTGSIDFLEGPDIGECDSFEIQTMGENSEYLSITLYHVGTDGGQFDFVDVLTLEGLRYECQMRNEPIDDDQFVQSTNCRRIPTAAVNNI</sequence>
<evidence type="ECO:0000313" key="3">
    <source>
        <dbReference type="Proteomes" id="UP000318571"/>
    </source>
</evidence>
<dbReference type="AlphaFoldDB" id="A0A553PNU0"/>
<accession>A0A553PNU0</accession>
<evidence type="ECO:0000256" key="1">
    <source>
        <dbReference type="SAM" id="SignalP"/>
    </source>
</evidence>
<comment type="caution">
    <text evidence="2">The sequence shown here is derived from an EMBL/GenBank/DDBJ whole genome shotgun (WGS) entry which is preliminary data.</text>
</comment>
<name>A0A553PNU0_TIGCA</name>
<feature type="signal peptide" evidence="1">
    <location>
        <begin position="1"/>
        <end position="22"/>
    </location>
</feature>
<dbReference type="EMBL" id="VCGU01000002">
    <property type="protein sequence ID" value="TRY79343.1"/>
    <property type="molecule type" value="Genomic_DNA"/>
</dbReference>